<dbReference type="RefSeq" id="WP_094787326.1">
    <property type="nucleotide sequence ID" value="NZ_NDXW01000001.1"/>
</dbReference>
<gene>
    <name evidence="5" type="ORF">B9G39_12025</name>
</gene>
<feature type="domain" description="4Fe-4S ferredoxin-type" evidence="4">
    <location>
        <begin position="247"/>
        <end position="278"/>
    </location>
</feature>
<dbReference type="Pfam" id="PF17179">
    <property type="entry name" value="Fer4_22"/>
    <property type="match status" value="1"/>
</dbReference>
<keyword evidence="2" id="KW-0408">Iron</keyword>
<dbReference type="GO" id="GO:0046872">
    <property type="term" value="F:metal ion binding"/>
    <property type="evidence" value="ECO:0007669"/>
    <property type="project" value="UniProtKB-KW"/>
</dbReference>
<dbReference type="InterPro" id="IPR017896">
    <property type="entry name" value="4Fe4S_Fe-S-bd"/>
</dbReference>
<dbReference type="EMBL" id="NDXW01000001">
    <property type="protein sequence ID" value="RDH44117.1"/>
    <property type="molecule type" value="Genomic_DNA"/>
</dbReference>
<protein>
    <submittedName>
        <fullName evidence="5">Sulfite reductase subunit A</fullName>
    </submittedName>
</protein>
<proteinExistence type="predicted"/>
<organism evidence="5 6">
    <name type="scientific">Zooshikella ganghwensis</name>
    <dbReference type="NCBI Taxonomy" id="202772"/>
    <lineage>
        <taxon>Bacteria</taxon>
        <taxon>Pseudomonadati</taxon>
        <taxon>Pseudomonadota</taxon>
        <taxon>Gammaproteobacteria</taxon>
        <taxon>Oceanospirillales</taxon>
        <taxon>Zooshikellaceae</taxon>
        <taxon>Zooshikella</taxon>
    </lineage>
</organism>
<dbReference type="SUPFAM" id="SSF46548">
    <property type="entry name" value="alpha-helical ferredoxin"/>
    <property type="match status" value="1"/>
</dbReference>
<evidence type="ECO:0000313" key="5">
    <source>
        <dbReference type="EMBL" id="RDH44117.1"/>
    </source>
</evidence>
<keyword evidence="1" id="KW-0479">Metal-binding</keyword>
<feature type="domain" description="4Fe-4S ferredoxin-type" evidence="4">
    <location>
        <begin position="328"/>
        <end position="356"/>
    </location>
</feature>
<evidence type="ECO:0000256" key="3">
    <source>
        <dbReference type="ARBA" id="ARBA00023014"/>
    </source>
</evidence>
<evidence type="ECO:0000313" key="6">
    <source>
        <dbReference type="Proteomes" id="UP000257039"/>
    </source>
</evidence>
<sequence>MTKHFFARQYLNQLFNVLTDLGYQVVGPTMKDGAIVFTELARVEQLPWGWQEVAKPGHYQLTPSRKNRCFAWNTGPQALKPWLFKPEQPLWQAEQTEQGLCFHQAPAKVPPIAVVGLRGCDLAALKLQDQHFIHGPYPDPYYQAQREQLFIIAVNCAQSAETCFCVSTGDGPAATHSFDLLLDELEDGYLIGVGSEQGQAVFQQLTLGQQATIDQLDIAQQQLADASQQQRHMPDEHSLLKLTENLEHPQWQDVADRCLACGNCTLVCPTCFCSKQESTSDIKLQQAEQVRLWDSCFSEQHGYIAGKLFRPEIRHRYRQWLLHKLANWQQQYGRSGCVGCGRCISWCPVGIDLVAEAQTLLEGSPHESAHR</sequence>
<evidence type="ECO:0000256" key="1">
    <source>
        <dbReference type="ARBA" id="ARBA00022723"/>
    </source>
</evidence>
<accession>A0A4P9VNR4</accession>
<comment type="caution">
    <text evidence="5">The sequence shown here is derived from an EMBL/GenBank/DDBJ whole genome shotgun (WGS) entry which is preliminary data.</text>
</comment>
<keyword evidence="3" id="KW-0411">Iron-sulfur</keyword>
<dbReference type="PANTHER" id="PTHR40447:SF1">
    <property type="entry name" value="ANAEROBIC SULFITE REDUCTASE SUBUNIT A"/>
    <property type="match status" value="1"/>
</dbReference>
<dbReference type="PANTHER" id="PTHR40447">
    <property type="entry name" value="ANAEROBIC SULFITE REDUCTASE SUBUNIT A"/>
    <property type="match status" value="1"/>
</dbReference>
<name>A0A4P9VNR4_9GAMM</name>
<dbReference type="Proteomes" id="UP000257039">
    <property type="component" value="Unassembled WGS sequence"/>
</dbReference>
<dbReference type="InterPro" id="IPR017900">
    <property type="entry name" value="4Fe4S_Fe_S_CS"/>
</dbReference>
<reference evidence="5 6" key="1">
    <citation type="submission" date="2017-04" db="EMBL/GenBank/DDBJ databases">
        <title>Draft genome sequence of Zooshikella ganghwensis VG4 isolated from Red Sea sediments.</title>
        <authorList>
            <person name="Rehman Z."/>
            <person name="Alam I."/>
            <person name="Kamau A."/>
            <person name="Bajic V."/>
            <person name="Leiknes T."/>
        </authorList>
    </citation>
    <scope>NUCLEOTIDE SEQUENCE [LARGE SCALE GENOMIC DNA]</scope>
    <source>
        <strain evidence="5 6">VG4</strain>
    </source>
</reference>
<dbReference type="PROSITE" id="PS51379">
    <property type="entry name" value="4FE4S_FER_2"/>
    <property type="match status" value="2"/>
</dbReference>
<evidence type="ECO:0000256" key="2">
    <source>
        <dbReference type="ARBA" id="ARBA00023004"/>
    </source>
</evidence>
<evidence type="ECO:0000259" key="4">
    <source>
        <dbReference type="PROSITE" id="PS51379"/>
    </source>
</evidence>
<dbReference type="AlphaFoldDB" id="A0A4P9VNR4"/>
<dbReference type="GO" id="GO:0051536">
    <property type="term" value="F:iron-sulfur cluster binding"/>
    <property type="evidence" value="ECO:0007669"/>
    <property type="project" value="UniProtKB-KW"/>
</dbReference>
<dbReference type="InterPro" id="IPR009051">
    <property type="entry name" value="Helical_ferredxn"/>
</dbReference>
<dbReference type="PROSITE" id="PS00198">
    <property type="entry name" value="4FE4S_FER_1"/>
    <property type="match status" value="2"/>
</dbReference>
<keyword evidence="6" id="KW-1185">Reference proteome</keyword>
<dbReference type="Gene3D" id="1.10.1060.10">
    <property type="entry name" value="Alpha-helical ferredoxin"/>
    <property type="match status" value="1"/>
</dbReference>